<protein>
    <submittedName>
        <fullName evidence="3">Uncharacterized protein</fullName>
    </submittedName>
</protein>
<dbReference type="EMBL" id="LZTJ01000001">
    <property type="protein sequence ID" value="OBP83066.1"/>
    <property type="molecule type" value="Genomic_DNA"/>
</dbReference>
<name>A0A1A5IVP3_RHILI</name>
<accession>A0A1A5IVP3</accession>
<dbReference type="RefSeq" id="WP_032932158.1">
    <property type="nucleotide sequence ID" value="NZ_LZTH01000011.1"/>
</dbReference>
<evidence type="ECO:0000313" key="4">
    <source>
        <dbReference type="Proteomes" id="UP000093748"/>
    </source>
</evidence>
<organism evidence="3 4">
    <name type="scientific">Rhizobium loti</name>
    <name type="common">Mesorhizobium loti</name>
    <dbReference type="NCBI Taxonomy" id="381"/>
    <lineage>
        <taxon>Bacteria</taxon>
        <taxon>Pseudomonadati</taxon>
        <taxon>Pseudomonadota</taxon>
        <taxon>Alphaproteobacteria</taxon>
        <taxon>Hyphomicrobiales</taxon>
        <taxon>Phyllobacteriaceae</taxon>
        <taxon>Mesorhizobium</taxon>
    </lineage>
</organism>
<comment type="caution">
    <text evidence="3">The sequence shown here is derived from an EMBL/GenBank/DDBJ whole genome shotgun (WGS) entry which is preliminary data.</text>
</comment>
<evidence type="ECO:0000313" key="3">
    <source>
        <dbReference type="EMBL" id="OBP83066.1"/>
    </source>
</evidence>
<feature type="chain" id="PRO_5009827190" evidence="2">
    <location>
        <begin position="44"/>
        <end position="112"/>
    </location>
</feature>
<feature type="region of interest" description="Disordered" evidence="1">
    <location>
        <begin position="50"/>
        <end position="77"/>
    </location>
</feature>
<feature type="signal peptide" evidence="2">
    <location>
        <begin position="1"/>
        <end position="43"/>
    </location>
</feature>
<reference evidence="4" key="1">
    <citation type="submission" date="2016-06" db="EMBL/GenBank/DDBJ databases">
        <title>NZP2037 Pacbio-Illumina hybrid assembly.</title>
        <authorList>
            <person name="Ramsay J.P."/>
        </authorList>
    </citation>
    <scope>NUCLEOTIDE SEQUENCE [LARGE SCALE GENOMIC DNA]</scope>
    <source>
        <strain evidence="4">R7ANS::ICEMlSym2042</strain>
    </source>
</reference>
<dbReference type="GeneID" id="66681391"/>
<evidence type="ECO:0000256" key="2">
    <source>
        <dbReference type="SAM" id="SignalP"/>
    </source>
</evidence>
<evidence type="ECO:0000256" key="1">
    <source>
        <dbReference type="SAM" id="MobiDB-lite"/>
    </source>
</evidence>
<feature type="compositionally biased region" description="Polar residues" evidence="1">
    <location>
        <begin position="57"/>
        <end position="66"/>
    </location>
</feature>
<sequence>MILLTKAGTFQGPGSSNVMTDKLNRFWPLIASLAFALLLAANAAQSAAATQKGARTVGQSDTQTAEQAFADAPDGVDPMVTGPVSTAFKQRQVSANCDSAVWPNIPMVCYPD</sequence>
<proteinExistence type="predicted"/>
<gene>
    <name evidence="3" type="ORF">BAE39_06010</name>
</gene>
<keyword evidence="2" id="KW-0732">Signal</keyword>
<dbReference type="AlphaFoldDB" id="A0A1A5IVP3"/>
<dbReference type="OrthoDB" id="8100594at2"/>
<dbReference type="Proteomes" id="UP000093748">
    <property type="component" value="Unassembled WGS sequence"/>
</dbReference>